<comment type="caution">
    <text evidence="2">The sequence shown here is derived from an EMBL/GenBank/DDBJ whole genome shotgun (WGS) entry which is preliminary data.</text>
</comment>
<keyword evidence="3" id="KW-1185">Reference proteome</keyword>
<dbReference type="NCBIfam" id="TIGR01200">
    <property type="entry name" value="GLPGLI"/>
    <property type="match status" value="1"/>
</dbReference>
<dbReference type="AlphaFoldDB" id="A0A3D9C408"/>
<accession>A0A3D9C408</accession>
<gene>
    <name evidence="2" type="ORF">DRF65_21630</name>
</gene>
<feature type="signal peptide" evidence="1">
    <location>
        <begin position="1"/>
        <end position="23"/>
    </location>
</feature>
<dbReference type="RefSeq" id="WP_115972819.1">
    <property type="nucleotide sequence ID" value="NZ_QNVT01000026.1"/>
</dbReference>
<evidence type="ECO:0000256" key="1">
    <source>
        <dbReference type="SAM" id="SignalP"/>
    </source>
</evidence>
<evidence type="ECO:0000313" key="3">
    <source>
        <dbReference type="Proteomes" id="UP000256686"/>
    </source>
</evidence>
<protein>
    <recommendedName>
        <fullName evidence="4">GLPGLI family protein</fullName>
    </recommendedName>
</protein>
<evidence type="ECO:0008006" key="4">
    <source>
        <dbReference type="Google" id="ProtNLM"/>
    </source>
</evidence>
<dbReference type="Proteomes" id="UP000256686">
    <property type="component" value="Unassembled WGS sequence"/>
</dbReference>
<proteinExistence type="predicted"/>
<evidence type="ECO:0000313" key="2">
    <source>
        <dbReference type="EMBL" id="REC60282.1"/>
    </source>
</evidence>
<dbReference type="EMBL" id="QNVT01000026">
    <property type="protein sequence ID" value="REC60282.1"/>
    <property type="molecule type" value="Genomic_DNA"/>
</dbReference>
<dbReference type="InterPro" id="IPR005901">
    <property type="entry name" value="GLPGLI"/>
</dbReference>
<sequence length="261" mass="30453">MKTILKINVCFLLLILSTQKLTAQEAADQRIIKVSYMNMPLSSHQVSNNAGVSQESRDNDIALQSSHKFYYTLLIDPKTNRSIYKMDSTKINKPENQKDVQLMINDEFKYCVRQNQDSYFLNESIFNQKFYSEGKLSDIEWKITAEEKELLGFKARKAVSKKEEYLITTWYTDDIPVSSGPVNFFGLPGLVIWSEDFFRTTQMTKIEYLNNFSSKFDELYTSLQQDFNTNKKKFLIKENIFLEQKAELTKSMISVMDKSSQ</sequence>
<keyword evidence="1" id="KW-0732">Signal</keyword>
<reference evidence="3" key="1">
    <citation type="submission" date="2018-06" db="EMBL/GenBank/DDBJ databases">
        <authorList>
            <person name="Lum Nde A."/>
            <person name="Hugo C."/>
        </authorList>
    </citation>
    <scope>NUCLEOTIDE SEQUENCE [LARGE SCALE GENOMIC DNA]</scope>
    <source>
        <strain evidence="3">1_F178</strain>
    </source>
</reference>
<dbReference type="Pfam" id="PF09697">
    <property type="entry name" value="Porph_ging"/>
    <property type="match status" value="1"/>
</dbReference>
<organism evidence="2 3">
    <name type="scientific">Chryseobacterium pennae</name>
    <dbReference type="NCBI Taxonomy" id="2258962"/>
    <lineage>
        <taxon>Bacteria</taxon>
        <taxon>Pseudomonadati</taxon>
        <taxon>Bacteroidota</taxon>
        <taxon>Flavobacteriia</taxon>
        <taxon>Flavobacteriales</taxon>
        <taxon>Weeksellaceae</taxon>
        <taxon>Chryseobacterium group</taxon>
        <taxon>Chryseobacterium</taxon>
    </lineage>
</organism>
<feature type="chain" id="PRO_5017604351" description="GLPGLI family protein" evidence="1">
    <location>
        <begin position="24"/>
        <end position="261"/>
    </location>
</feature>
<name>A0A3D9C408_9FLAO</name>